<evidence type="ECO:0000313" key="2">
    <source>
        <dbReference type="Proteomes" id="UP000297422"/>
    </source>
</evidence>
<evidence type="ECO:0000313" key="1">
    <source>
        <dbReference type="EMBL" id="TGM18969.1"/>
    </source>
</evidence>
<dbReference type="Pfam" id="PF13289">
    <property type="entry name" value="SIR2_2"/>
    <property type="match status" value="1"/>
</dbReference>
<name>A0ABY2NA51_9LEPT</name>
<accession>A0ABY2NA51</accession>
<protein>
    <recommendedName>
        <fullName evidence="3">SIR2-like domain-containing protein</fullName>
    </recommendedName>
</protein>
<comment type="caution">
    <text evidence="1">The sequence shown here is derived from an EMBL/GenBank/DDBJ whole genome shotgun (WGS) entry which is preliminary data.</text>
</comment>
<evidence type="ECO:0008006" key="3">
    <source>
        <dbReference type="Google" id="ProtNLM"/>
    </source>
</evidence>
<sequence>MVRYMKDRITILLGAGAAIPIGGPRTDYLTNLIQRKDKKNDNPNFVKQLFRILRAYYNPSVNQAPNFEDIFHTIEVLISYKTSQQRNAKKSFKLPIGAFLRKERGKFTKIESLNRAKVFILETIMDEIEKYQYNLRPNWYESFWKDLEKDFYLDIFSLNYDITVNQILLNSTDGFSKSSQSSSPFDPINLYSHLDRHRICNLHGSIFLGNSSHNNYNSNFLYLNTDDLWKYNVAQEARANTFYSSNIETQSGHQVARSSIIVGLQKTDKIINYPFSEYSSLFSQSIRTNSKLIIIGYSFGDLYINSLLEKFNYLHKDSRRAIVIDYTPNSILWNLRAHIMRWPSQRMISALFRIFNQQYPVDGYPTKPSFIRSKDNRALIFLNGFEDAVKNHFSEMLNLLR</sequence>
<gene>
    <name evidence="1" type="ORF">EHQ90_05440</name>
</gene>
<keyword evidence="2" id="KW-1185">Reference proteome</keyword>
<dbReference type="EMBL" id="RQGT01000032">
    <property type="protein sequence ID" value="TGM18969.1"/>
    <property type="molecule type" value="Genomic_DNA"/>
</dbReference>
<organism evidence="1 2">
    <name type="scientific">Leptospira stimsonii</name>
    <dbReference type="NCBI Taxonomy" id="2202203"/>
    <lineage>
        <taxon>Bacteria</taxon>
        <taxon>Pseudomonadati</taxon>
        <taxon>Spirochaetota</taxon>
        <taxon>Spirochaetia</taxon>
        <taxon>Leptospirales</taxon>
        <taxon>Leptospiraceae</taxon>
        <taxon>Leptospira</taxon>
    </lineage>
</organism>
<proteinExistence type="predicted"/>
<reference evidence="2" key="1">
    <citation type="journal article" date="2019" name="PLoS Negl. Trop. Dis.">
        <title>Revisiting the worldwide diversity of Leptospira species in the environment.</title>
        <authorList>
            <person name="Vincent A.T."/>
            <person name="Schiettekatte O."/>
            <person name="Bourhy P."/>
            <person name="Veyrier F.J."/>
            <person name="Picardeau M."/>
        </authorList>
    </citation>
    <scope>NUCLEOTIDE SEQUENCE [LARGE SCALE GENOMIC DNA]</scope>
    <source>
        <strain evidence="2">201702407</strain>
    </source>
</reference>
<dbReference type="Proteomes" id="UP000297422">
    <property type="component" value="Unassembled WGS sequence"/>
</dbReference>